<dbReference type="InterPro" id="IPR014729">
    <property type="entry name" value="Rossmann-like_a/b/a_fold"/>
</dbReference>
<dbReference type="Pfam" id="PF06508">
    <property type="entry name" value="QueC"/>
    <property type="match status" value="1"/>
</dbReference>
<sequence>MSSCKEVHLLWSGGWDSTFRLCDLLLVHNAVVQPHYIIDHTRKSLAHELRAVWRIRRALESRLPEFRQRLKPIHTVWMFDVPPDASARETFQALTKRFDKFGPQYEWILRFAKHFGLENLELSIESNTFQENGLIWQMLRSMLVEQNGAFVVRPDPPDPDFEFFRPFSFPLIDVTKLQMMAYARDHGFYDIMENTWFCHSPRKGRPCGVCPPCRNALAEGMSHRVPVSGKLRNVQWKLRLRKR</sequence>
<proteinExistence type="predicted"/>
<name>A0ABR9XRT8_9CHLB</name>
<gene>
    <name evidence="2" type="ORF">INT08_06195</name>
</gene>
<keyword evidence="1" id="KW-0671">Queuosine biosynthesis</keyword>
<evidence type="ECO:0000256" key="1">
    <source>
        <dbReference type="ARBA" id="ARBA00022785"/>
    </source>
</evidence>
<organism evidence="2 3">
    <name type="scientific">Prosthecochloris ethylica</name>
    <dbReference type="NCBI Taxonomy" id="2743976"/>
    <lineage>
        <taxon>Bacteria</taxon>
        <taxon>Pseudomonadati</taxon>
        <taxon>Chlorobiota</taxon>
        <taxon>Chlorobiia</taxon>
        <taxon>Chlorobiales</taxon>
        <taxon>Chlorobiaceae</taxon>
        <taxon>Prosthecochloris</taxon>
    </lineage>
</organism>
<dbReference type="SUPFAM" id="SSF52402">
    <property type="entry name" value="Adenine nucleotide alpha hydrolases-like"/>
    <property type="match status" value="2"/>
</dbReference>
<accession>A0ABR9XRT8</accession>
<dbReference type="Proteomes" id="UP000619838">
    <property type="component" value="Unassembled WGS sequence"/>
</dbReference>
<evidence type="ECO:0000313" key="2">
    <source>
        <dbReference type="EMBL" id="MBF0636765.1"/>
    </source>
</evidence>
<comment type="caution">
    <text evidence="2">The sequence shown here is derived from an EMBL/GenBank/DDBJ whole genome shotgun (WGS) entry which is preliminary data.</text>
</comment>
<dbReference type="InterPro" id="IPR018317">
    <property type="entry name" value="QueC"/>
</dbReference>
<reference evidence="2 3" key="1">
    <citation type="journal article" date="2020" name="Microorganisms">
        <title>Simultaneous Genome Sequencing of Prosthecochloris ethylica and Desulfuromonas acetoxidans within a Syntrophic Mixture Reveals Unique Pili and Protein Interactions.</title>
        <authorList>
            <person name="Kyndt J.A."/>
            <person name="Van Beeumen J.J."/>
            <person name="Meyer T.E."/>
        </authorList>
    </citation>
    <scope>NUCLEOTIDE SEQUENCE [LARGE SCALE GENOMIC DNA]</scope>
    <source>
        <strain evidence="2 3">N3</strain>
    </source>
</reference>
<evidence type="ECO:0000313" key="3">
    <source>
        <dbReference type="Proteomes" id="UP000619838"/>
    </source>
</evidence>
<protein>
    <submittedName>
        <fullName evidence="2">7-cyano-7-deazaguanine synthase</fullName>
    </submittedName>
</protein>
<dbReference type="Gene3D" id="3.40.50.620">
    <property type="entry name" value="HUPs"/>
    <property type="match status" value="1"/>
</dbReference>
<dbReference type="EMBL" id="JADGII010000008">
    <property type="protein sequence ID" value="MBF0636765.1"/>
    <property type="molecule type" value="Genomic_DNA"/>
</dbReference>
<dbReference type="RefSeq" id="WP_175187449.1">
    <property type="nucleotide sequence ID" value="NZ_JABVZQ010000009.1"/>
</dbReference>
<keyword evidence="3" id="KW-1185">Reference proteome</keyword>